<dbReference type="PhylomeDB" id="A0A0D2UF16"/>
<dbReference type="PANTHER" id="PTHR12892">
    <property type="entry name" value="FGF RECEPTOR ACTIVATING PROTEIN 1"/>
    <property type="match status" value="1"/>
</dbReference>
<organism evidence="10 11">
    <name type="scientific">Capsaspora owczarzaki (strain ATCC 30864)</name>
    <dbReference type="NCBI Taxonomy" id="595528"/>
    <lineage>
        <taxon>Eukaryota</taxon>
        <taxon>Filasterea</taxon>
        <taxon>Capsaspora</taxon>
    </lineage>
</organism>
<feature type="domain" description="CWH43-like N-terminal" evidence="9">
    <location>
        <begin position="16"/>
        <end position="236"/>
    </location>
</feature>
<feature type="transmembrane region" description="Helical" evidence="8">
    <location>
        <begin position="141"/>
        <end position="160"/>
    </location>
</feature>
<dbReference type="eggNOG" id="KOG3979">
    <property type="taxonomic scope" value="Eukaryota"/>
</dbReference>
<evidence type="ECO:0000256" key="1">
    <source>
        <dbReference type="ARBA" id="ARBA00004653"/>
    </source>
</evidence>
<name>A0A0D2UF16_CAPO3</name>
<gene>
    <name evidence="10" type="ORF">CAOG_004441</name>
</gene>
<dbReference type="Proteomes" id="UP000008743">
    <property type="component" value="Unassembled WGS sequence"/>
</dbReference>
<evidence type="ECO:0000256" key="5">
    <source>
        <dbReference type="ARBA" id="ARBA00022989"/>
    </source>
</evidence>
<evidence type="ECO:0000313" key="10">
    <source>
        <dbReference type="EMBL" id="KJE93686.1"/>
    </source>
</evidence>
<feature type="transmembrane region" description="Helical" evidence="8">
    <location>
        <begin position="104"/>
        <end position="129"/>
    </location>
</feature>
<evidence type="ECO:0000259" key="9">
    <source>
        <dbReference type="Pfam" id="PF10277"/>
    </source>
</evidence>
<keyword evidence="3" id="KW-0337">GPI-anchor biosynthesis</keyword>
<evidence type="ECO:0000256" key="2">
    <source>
        <dbReference type="ARBA" id="ARBA00007414"/>
    </source>
</evidence>
<sequence>MAHTPAAAPLLTIRSSHVEIVASFPAFIALVLCIGISYVAHFEEATRTHCNVPNILPSVSSSIGGFLPEKCIWQFAMAIVCAPRVLQSVLIYKYYQSRPMLQNSLFRVCNLLKFLLANAELFFLLLLSFVTSTENYPVHEVGFVGFIIFSVLHMTIQLVLQYPLARVNAKANSAFSFKLKLVCLVGHAASFAAAMYCFFRHNDYCEPYMYSQFAFFEYVTIVFNIISHASALLEIGDTFIVFGVLDSAKHL</sequence>
<dbReference type="Pfam" id="PF10277">
    <property type="entry name" value="Frag1"/>
    <property type="match status" value="1"/>
</dbReference>
<feature type="transmembrane region" description="Helical" evidence="8">
    <location>
        <begin position="181"/>
        <end position="201"/>
    </location>
</feature>
<keyword evidence="5 8" id="KW-1133">Transmembrane helix</keyword>
<evidence type="ECO:0000256" key="4">
    <source>
        <dbReference type="ARBA" id="ARBA00022692"/>
    </source>
</evidence>
<keyword evidence="7 8" id="KW-0472">Membrane</keyword>
<comment type="subcellular location">
    <subcellularLocation>
        <location evidence="1">Golgi apparatus membrane</location>
        <topology evidence="1">Multi-pass membrane protein</topology>
    </subcellularLocation>
</comment>
<evidence type="ECO:0000256" key="7">
    <source>
        <dbReference type="ARBA" id="ARBA00023136"/>
    </source>
</evidence>
<protein>
    <recommendedName>
        <fullName evidence="9">CWH43-like N-terminal domain-containing protein</fullName>
    </recommendedName>
</protein>
<dbReference type="AlphaFoldDB" id="A0A0D2UF16"/>
<evidence type="ECO:0000256" key="3">
    <source>
        <dbReference type="ARBA" id="ARBA00022502"/>
    </source>
</evidence>
<comment type="similarity">
    <text evidence="2">Belongs to the PGAP2 family.</text>
</comment>
<dbReference type="GO" id="GO:0000139">
    <property type="term" value="C:Golgi membrane"/>
    <property type="evidence" value="ECO:0007669"/>
    <property type="project" value="UniProtKB-SubCell"/>
</dbReference>
<dbReference type="RefSeq" id="XP_004348269.1">
    <property type="nucleotide sequence ID" value="XM_004348219.2"/>
</dbReference>
<keyword evidence="6" id="KW-0333">Golgi apparatus</keyword>
<evidence type="ECO:0000256" key="6">
    <source>
        <dbReference type="ARBA" id="ARBA00023034"/>
    </source>
</evidence>
<dbReference type="InParanoid" id="A0A0D2UF16"/>
<dbReference type="GO" id="GO:0006506">
    <property type="term" value="P:GPI anchor biosynthetic process"/>
    <property type="evidence" value="ECO:0007669"/>
    <property type="project" value="UniProtKB-KW"/>
</dbReference>
<reference evidence="11" key="1">
    <citation type="submission" date="2011-02" db="EMBL/GenBank/DDBJ databases">
        <title>The Genome Sequence of Capsaspora owczarzaki ATCC 30864.</title>
        <authorList>
            <person name="Russ C."/>
            <person name="Cuomo C."/>
            <person name="Burger G."/>
            <person name="Gray M.W."/>
            <person name="Holland P.W.H."/>
            <person name="King N."/>
            <person name="Lang F.B.F."/>
            <person name="Roger A.J."/>
            <person name="Ruiz-Trillo I."/>
            <person name="Young S.K."/>
            <person name="Zeng Q."/>
            <person name="Gargeya S."/>
            <person name="Alvarado L."/>
            <person name="Berlin A."/>
            <person name="Chapman S.B."/>
            <person name="Chen Z."/>
            <person name="Freedman E."/>
            <person name="Gellesch M."/>
            <person name="Goldberg J."/>
            <person name="Griggs A."/>
            <person name="Gujja S."/>
            <person name="Heilman E."/>
            <person name="Heiman D."/>
            <person name="Howarth C."/>
            <person name="Mehta T."/>
            <person name="Neiman D."/>
            <person name="Pearson M."/>
            <person name="Roberts A."/>
            <person name="Saif S."/>
            <person name="Shea T."/>
            <person name="Shenoy N."/>
            <person name="Sisk P."/>
            <person name="Stolte C."/>
            <person name="Sykes S."/>
            <person name="White J."/>
            <person name="Yandava C."/>
            <person name="Haas B."/>
            <person name="Nusbaum C."/>
            <person name="Birren B."/>
        </authorList>
    </citation>
    <scope>NUCLEOTIDE SEQUENCE</scope>
    <source>
        <strain evidence="11">ATCC 30864</strain>
    </source>
</reference>
<keyword evidence="11" id="KW-1185">Reference proteome</keyword>
<feature type="transmembrane region" description="Helical" evidence="8">
    <location>
        <begin position="20"/>
        <end position="40"/>
    </location>
</feature>
<feature type="transmembrane region" description="Helical" evidence="8">
    <location>
        <begin position="221"/>
        <end position="245"/>
    </location>
</feature>
<dbReference type="GO" id="GO:0005789">
    <property type="term" value="C:endoplasmic reticulum membrane"/>
    <property type="evidence" value="ECO:0007669"/>
    <property type="project" value="TreeGrafter"/>
</dbReference>
<evidence type="ECO:0000256" key="8">
    <source>
        <dbReference type="SAM" id="Phobius"/>
    </source>
</evidence>
<dbReference type="InterPro" id="IPR039545">
    <property type="entry name" value="PGAP2"/>
</dbReference>
<dbReference type="EMBL" id="KE346365">
    <property type="protein sequence ID" value="KJE93686.1"/>
    <property type="molecule type" value="Genomic_DNA"/>
</dbReference>
<proteinExistence type="inferred from homology"/>
<accession>A0A0D2UF16</accession>
<evidence type="ECO:0000313" key="11">
    <source>
        <dbReference type="Proteomes" id="UP000008743"/>
    </source>
</evidence>
<dbReference type="STRING" id="595528.A0A0D2UF16"/>
<keyword evidence="4 8" id="KW-0812">Transmembrane</keyword>
<dbReference type="OrthoDB" id="68581at2759"/>
<dbReference type="PANTHER" id="PTHR12892:SF11">
    <property type="entry name" value="POST-GPI ATTACHMENT TO PROTEINS FACTOR 2"/>
    <property type="match status" value="1"/>
</dbReference>
<dbReference type="InterPro" id="IPR019402">
    <property type="entry name" value="CWH43_N"/>
</dbReference>
<dbReference type="OMA" id="MRHNARC"/>